<evidence type="ECO:0000313" key="3">
    <source>
        <dbReference type="Proteomes" id="UP000750711"/>
    </source>
</evidence>
<comment type="caution">
    <text evidence="2">The sequence shown here is derived from an EMBL/GenBank/DDBJ whole genome shotgun (WGS) entry which is preliminary data.</text>
</comment>
<evidence type="ECO:0000313" key="2">
    <source>
        <dbReference type="EMBL" id="KAH0556021.1"/>
    </source>
</evidence>
<gene>
    <name evidence="2" type="ORF">GP486_006035</name>
</gene>
<sequence length="57" mass="6572">MAQKKDFKTVAYFVNWAIYGRGFNPQDLPAKELTHINYAFANVKPETGEVYVYAILE</sequence>
<dbReference type="GO" id="GO:0005975">
    <property type="term" value="P:carbohydrate metabolic process"/>
    <property type="evidence" value="ECO:0007669"/>
    <property type="project" value="InterPro"/>
</dbReference>
<dbReference type="SUPFAM" id="SSF51445">
    <property type="entry name" value="(Trans)glycosidases"/>
    <property type="match status" value="1"/>
</dbReference>
<dbReference type="Proteomes" id="UP000750711">
    <property type="component" value="Unassembled WGS sequence"/>
</dbReference>
<proteinExistence type="predicted"/>
<feature type="domain" description="GH18" evidence="1">
    <location>
        <begin position="7"/>
        <end position="57"/>
    </location>
</feature>
<reference evidence="2" key="1">
    <citation type="submission" date="2021-03" db="EMBL/GenBank/DDBJ databases">
        <title>Comparative genomics and phylogenomic investigation of the class Geoglossomycetes provide insights into ecological specialization and systematics.</title>
        <authorList>
            <person name="Melie T."/>
            <person name="Pirro S."/>
            <person name="Miller A.N."/>
            <person name="Quandt A."/>
        </authorList>
    </citation>
    <scope>NUCLEOTIDE SEQUENCE</scope>
    <source>
        <strain evidence="2">CAQ_001_2017</strain>
    </source>
</reference>
<accession>A0A9P8L837</accession>
<dbReference type="InterPro" id="IPR017853">
    <property type="entry name" value="GH"/>
</dbReference>
<name>A0A9P8L837_9PEZI</name>
<dbReference type="EMBL" id="JAGHQM010001262">
    <property type="protein sequence ID" value="KAH0556021.1"/>
    <property type="molecule type" value="Genomic_DNA"/>
</dbReference>
<keyword evidence="3" id="KW-1185">Reference proteome</keyword>
<protein>
    <recommendedName>
        <fullName evidence="1">GH18 domain-containing protein</fullName>
    </recommendedName>
</protein>
<dbReference type="InterPro" id="IPR001223">
    <property type="entry name" value="Glyco_hydro18_cat"/>
</dbReference>
<organism evidence="2 3">
    <name type="scientific">Trichoglossum hirsutum</name>
    <dbReference type="NCBI Taxonomy" id="265104"/>
    <lineage>
        <taxon>Eukaryota</taxon>
        <taxon>Fungi</taxon>
        <taxon>Dikarya</taxon>
        <taxon>Ascomycota</taxon>
        <taxon>Pezizomycotina</taxon>
        <taxon>Geoglossomycetes</taxon>
        <taxon>Geoglossales</taxon>
        <taxon>Geoglossaceae</taxon>
        <taxon>Trichoglossum</taxon>
    </lineage>
</organism>
<dbReference type="PROSITE" id="PS51910">
    <property type="entry name" value="GH18_2"/>
    <property type="match status" value="1"/>
</dbReference>
<dbReference type="Gene3D" id="3.20.20.80">
    <property type="entry name" value="Glycosidases"/>
    <property type="match status" value="1"/>
</dbReference>
<evidence type="ECO:0000259" key="1">
    <source>
        <dbReference type="PROSITE" id="PS51910"/>
    </source>
</evidence>
<dbReference type="AlphaFoldDB" id="A0A9P8L837"/>